<evidence type="ECO:0000256" key="3">
    <source>
        <dbReference type="ARBA" id="ARBA00022989"/>
    </source>
</evidence>
<feature type="compositionally biased region" description="Basic and acidic residues" evidence="5">
    <location>
        <begin position="29"/>
        <end position="41"/>
    </location>
</feature>
<comment type="caution">
    <text evidence="6">The sequence shown here is derived from an EMBL/GenBank/DDBJ whole genome shotgun (WGS) entry which is preliminary data.</text>
</comment>
<proteinExistence type="predicted"/>
<dbReference type="GO" id="GO:0012505">
    <property type="term" value="C:endomembrane system"/>
    <property type="evidence" value="ECO:0007669"/>
    <property type="project" value="UniProtKB-SubCell"/>
</dbReference>
<gene>
    <name evidence="6" type="ORF">DDE18_01355</name>
</gene>
<organism evidence="6 7">
    <name type="scientific">Nocardioides gansuensis</name>
    <dbReference type="NCBI Taxonomy" id="2138300"/>
    <lineage>
        <taxon>Bacteria</taxon>
        <taxon>Bacillati</taxon>
        <taxon>Actinomycetota</taxon>
        <taxon>Actinomycetes</taxon>
        <taxon>Propionibacteriales</taxon>
        <taxon>Nocardioidaceae</taxon>
        <taxon>Nocardioides</taxon>
    </lineage>
</organism>
<keyword evidence="3" id="KW-1133">Transmembrane helix</keyword>
<reference evidence="6 7" key="1">
    <citation type="submission" date="2018-04" db="EMBL/GenBank/DDBJ databases">
        <title>Genome of Nocardioides gansuensis WSJ-1.</title>
        <authorList>
            <person name="Wu S."/>
            <person name="Wang G."/>
        </authorList>
    </citation>
    <scope>NUCLEOTIDE SEQUENCE [LARGE SCALE GENOMIC DNA]</scope>
    <source>
        <strain evidence="6 7">WSJ-1</strain>
    </source>
</reference>
<dbReference type="OrthoDB" id="941586at2"/>
<dbReference type="Proteomes" id="UP000246018">
    <property type="component" value="Unassembled WGS sequence"/>
</dbReference>
<dbReference type="InterPro" id="IPR007318">
    <property type="entry name" value="Phopholipid_MeTrfase"/>
</dbReference>
<evidence type="ECO:0000256" key="2">
    <source>
        <dbReference type="ARBA" id="ARBA00022692"/>
    </source>
</evidence>
<protein>
    <recommendedName>
        <fullName evidence="8">Isoprenylcysteine carboxylmethyltransferase family protein</fullName>
    </recommendedName>
</protein>
<dbReference type="Gene3D" id="1.20.120.1630">
    <property type="match status" value="1"/>
</dbReference>
<keyword evidence="2" id="KW-0812">Transmembrane</keyword>
<evidence type="ECO:0000256" key="4">
    <source>
        <dbReference type="ARBA" id="ARBA00023136"/>
    </source>
</evidence>
<dbReference type="EMBL" id="QDGZ01000001">
    <property type="protein sequence ID" value="PVG84836.1"/>
    <property type="molecule type" value="Genomic_DNA"/>
</dbReference>
<sequence>MAPAHVLRGQLGADALLVSALSRRSLRTSPRDQGRADDRSRVAGGAVTGRGRLQAAADHIPLPAETITGVLTAALVQQVRPLRLPAWARPIGSVLARSGLLVALAAWRERGPGSLEEPAALVTGGLHGLSRNPIYLGFTTAHLGLAGVTRNGWMLATCPVSAALVHRWVLKEERWLHERFGGEYDDAYRARVRRYL</sequence>
<evidence type="ECO:0000256" key="1">
    <source>
        <dbReference type="ARBA" id="ARBA00004127"/>
    </source>
</evidence>
<evidence type="ECO:0000313" key="6">
    <source>
        <dbReference type="EMBL" id="PVG84836.1"/>
    </source>
</evidence>
<evidence type="ECO:0000313" key="7">
    <source>
        <dbReference type="Proteomes" id="UP000246018"/>
    </source>
</evidence>
<dbReference type="Pfam" id="PF04191">
    <property type="entry name" value="PEMT"/>
    <property type="match status" value="1"/>
</dbReference>
<accession>A0A2T8FGJ9</accession>
<name>A0A2T8FGJ9_9ACTN</name>
<comment type="subcellular location">
    <subcellularLocation>
        <location evidence="1">Endomembrane system</location>
        <topology evidence="1">Multi-pass membrane protein</topology>
    </subcellularLocation>
</comment>
<evidence type="ECO:0008006" key="8">
    <source>
        <dbReference type="Google" id="ProtNLM"/>
    </source>
</evidence>
<keyword evidence="7" id="KW-1185">Reference proteome</keyword>
<dbReference type="AlphaFoldDB" id="A0A2T8FGJ9"/>
<keyword evidence="4" id="KW-0472">Membrane</keyword>
<evidence type="ECO:0000256" key="5">
    <source>
        <dbReference type="SAM" id="MobiDB-lite"/>
    </source>
</evidence>
<feature type="region of interest" description="Disordered" evidence="5">
    <location>
        <begin position="26"/>
        <end position="45"/>
    </location>
</feature>